<evidence type="ECO:0000313" key="2">
    <source>
        <dbReference type="EMBL" id="ORE21264.1"/>
    </source>
</evidence>
<dbReference type="EMBL" id="KV921281">
    <property type="protein sequence ID" value="ORE21264.1"/>
    <property type="molecule type" value="Genomic_DNA"/>
</dbReference>
<sequence length="152" mass="17837">MYKLLLIAIFTLFAYVNCDNNWIRFKIDQWPNNYDESIYYKVSINGGKEFSWGNGVKMYSDGNESCKNGLCVKTYLDAGYIDFSYAEKKVSHPNSWKRTIEFAFWNPKTEKCLIKRSAYLMSGYRELPLEVFGCKIEDLLSKAYVLKYSKNE</sequence>
<feature type="chain" id="PRO_5013072179" evidence="1">
    <location>
        <begin position="19"/>
        <end position="152"/>
    </location>
</feature>
<gene>
    <name evidence="2" type="ORF">BCV71DRAFT_253676</name>
</gene>
<feature type="signal peptide" evidence="1">
    <location>
        <begin position="1"/>
        <end position="18"/>
    </location>
</feature>
<name>A0A1X0SAG4_RHIZD</name>
<dbReference type="AlphaFoldDB" id="A0A1X0SAG4"/>
<organism evidence="2 3">
    <name type="scientific">Rhizopus microsporus</name>
    <dbReference type="NCBI Taxonomy" id="58291"/>
    <lineage>
        <taxon>Eukaryota</taxon>
        <taxon>Fungi</taxon>
        <taxon>Fungi incertae sedis</taxon>
        <taxon>Mucoromycota</taxon>
        <taxon>Mucoromycotina</taxon>
        <taxon>Mucoromycetes</taxon>
        <taxon>Mucorales</taxon>
        <taxon>Mucorineae</taxon>
        <taxon>Rhizopodaceae</taxon>
        <taxon>Rhizopus</taxon>
    </lineage>
</organism>
<proteinExistence type="predicted"/>
<dbReference type="VEuPathDB" id="FungiDB:BCV72DRAFT_245311"/>
<keyword evidence="1" id="KW-0732">Signal</keyword>
<accession>A0A1X0SAG4</accession>
<reference evidence="2 3" key="1">
    <citation type="journal article" date="2016" name="Proc. Natl. Acad. Sci. U.S.A.">
        <title>Lipid metabolic changes in an early divergent fungus govern the establishment of a mutualistic symbiosis with endobacteria.</title>
        <authorList>
            <person name="Lastovetsky O.A."/>
            <person name="Gaspar M.L."/>
            <person name="Mondo S.J."/>
            <person name="LaButti K.M."/>
            <person name="Sandor L."/>
            <person name="Grigoriev I.V."/>
            <person name="Henry S.A."/>
            <person name="Pawlowska T.E."/>
        </authorList>
    </citation>
    <scope>NUCLEOTIDE SEQUENCE [LARGE SCALE GENOMIC DNA]</scope>
    <source>
        <strain evidence="2 3">ATCC 11559</strain>
    </source>
</reference>
<dbReference type="Proteomes" id="UP000242381">
    <property type="component" value="Unassembled WGS sequence"/>
</dbReference>
<evidence type="ECO:0000256" key="1">
    <source>
        <dbReference type="SAM" id="SignalP"/>
    </source>
</evidence>
<protein>
    <submittedName>
        <fullName evidence="2">Uncharacterized protein</fullName>
    </submittedName>
</protein>
<evidence type="ECO:0000313" key="3">
    <source>
        <dbReference type="Proteomes" id="UP000242381"/>
    </source>
</evidence>